<evidence type="ECO:0000256" key="2">
    <source>
        <dbReference type="ARBA" id="ARBA00015953"/>
    </source>
</evidence>
<dbReference type="InterPro" id="IPR009000">
    <property type="entry name" value="Transl_B-barrel_sf"/>
</dbReference>
<dbReference type="InterPro" id="IPR000795">
    <property type="entry name" value="T_Tr_GTP-bd_dom"/>
</dbReference>
<evidence type="ECO:0000313" key="11">
    <source>
        <dbReference type="Proteomes" id="UP000465601"/>
    </source>
</evidence>
<evidence type="ECO:0000256" key="4">
    <source>
        <dbReference type="ARBA" id="ARBA00022741"/>
    </source>
</evidence>
<dbReference type="Gene3D" id="2.40.30.10">
    <property type="entry name" value="Translation factors"/>
    <property type="match status" value="1"/>
</dbReference>
<organism evidence="10 11">
    <name type="scientific">Alkaliphilus serpentinus</name>
    <dbReference type="NCBI Taxonomy" id="1482731"/>
    <lineage>
        <taxon>Bacteria</taxon>
        <taxon>Bacillati</taxon>
        <taxon>Bacillota</taxon>
        <taxon>Clostridia</taxon>
        <taxon>Peptostreptococcales</taxon>
        <taxon>Natronincolaceae</taxon>
        <taxon>Alkaliphilus</taxon>
    </lineage>
</organism>
<dbReference type="NCBIfam" id="TIGR00475">
    <property type="entry name" value="selB"/>
    <property type="match status" value="1"/>
</dbReference>
<dbReference type="Pfam" id="PF00009">
    <property type="entry name" value="GTP_EFTU"/>
    <property type="match status" value="1"/>
</dbReference>
<dbReference type="PRINTS" id="PR00315">
    <property type="entry name" value="ELONGATNFCT"/>
</dbReference>
<evidence type="ECO:0000313" key="10">
    <source>
        <dbReference type="EMBL" id="KAB3533105.1"/>
    </source>
</evidence>
<comment type="subcellular location">
    <subcellularLocation>
        <location evidence="1">Cytoplasm</location>
    </subcellularLocation>
</comment>
<dbReference type="EMBL" id="WBZB01000004">
    <property type="protein sequence ID" value="KAB3533105.1"/>
    <property type="molecule type" value="Genomic_DNA"/>
</dbReference>
<dbReference type="InterPro" id="IPR015191">
    <property type="entry name" value="SelB_WHD4"/>
</dbReference>
<dbReference type="InterPro" id="IPR057335">
    <property type="entry name" value="Beta-barrel_SelB"/>
</dbReference>
<dbReference type="Gene3D" id="1.10.10.2770">
    <property type="match status" value="1"/>
</dbReference>
<dbReference type="GO" id="GO:0003723">
    <property type="term" value="F:RNA binding"/>
    <property type="evidence" value="ECO:0007669"/>
    <property type="project" value="InterPro"/>
</dbReference>
<dbReference type="Gene3D" id="1.10.10.10">
    <property type="entry name" value="Winged helix-like DNA-binding domain superfamily/Winged helix DNA-binding domain"/>
    <property type="match status" value="1"/>
</dbReference>
<dbReference type="PROSITE" id="PS51722">
    <property type="entry name" value="G_TR_2"/>
    <property type="match status" value="1"/>
</dbReference>
<dbReference type="Gene3D" id="3.40.50.300">
    <property type="entry name" value="P-loop containing nucleotide triphosphate hydrolases"/>
    <property type="match status" value="1"/>
</dbReference>
<evidence type="ECO:0000256" key="5">
    <source>
        <dbReference type="ARBA" id="ARBA00022917"/>
    </source>
</evidence>
<dbReference type="PANTHER" id="PTHR43721:SF22">
    <property type="entry name" value="ELONGATION FACTOR TU, MITOCHONDRIAL"/>
    <property type="match status" value="1"/>
</dbReference>
<dbReference type="InterPro" id="IPR004161">
    <property type="entry name" value="EFTu-like_2"/>
</dbReference>
<dbReference type="Pfam" id="PF09107">
    <property type="entry name" value="WHD_3rd_SelB"/>
    <property type="match status" value="1"/>
</dbReference>
<name>A0A833HRC6_9FIRM</name>
<dbReference type="InterPro" id="IPR031157">
    <property type="entry name" value="G_TR_CS"/>
</dbReference>
<dbReference type="InterPro" id="IPR015190">
    <property type="entry name" value="Elong_fac_SelB-wing-hlx_typ-2"/>
</dbReference>
<dbReference type="Pfam" id="PF03144">
    <property type="entry name" value="GTP_EFTU_D2"/>
    <property type="match status" value="1"/>
</dbReference>
<dbReference type="RefSeq" id="WP_151864430.1">
    <property type="nucleotide sequence ID" value="NZ_WBZB01000004.1"/>
</dbReference>
<keyword evidence="11" id="KW-1185">Reference proteome</keyword>
<dbReference type="GO" id="GO:0005829">
    <property type="term" value="C:cytosol"/>
    <property type="evidence" value="ECO:0007669"/>
    <property type="project" value="TreeGrafter"/>
</dbReference>
<dbReference type="InterPro" id="IPR009001">
    <property type="entry name" value="Transl_elong_EF1A/Init_IF2_C"/>
</dbReference>
<evidence type="ECO:0000256" key="8">
    <source>
        <dbReference type="ARBA" id="ARBA00031615"/>
    </source>
</evidence>
<dbReference type="CDD" id="cd03696">
    <property type="entry name" value="SelB_II"/>
    <property type="match status" value="1"/>
</dbReference>
<keyword evidence="5" id="KW-0648">Protein biosynthesis</keyword>
<dbReference type="InterPro" id="IPR005225">
    <property type="entry name" value="Small_GTP-bd"/>
</dbReference>
<keyword evidence="6" id="KW-0342">GTP-binding</keyword>
<dbReference type="SUPFAM" id="SSF50447">
    <property type="entry name" value="Translation proteins"/>
    <property type="match status" value="1"/>
</dbReference>
<dbReference type="CDD" id="cd04171">
    <property type="entry name" value="SelB"/>
    <property type="match status" value="1"/>
</dbReference>
<comment type="function">
    <text evidence="7">Translation factor necessary for the incorporation of selenocysteine into proteins. It probably replaces EF-Tu for the insertion of selenocysteine directed by the UGA codon. SelB binds GTP and GDP.</text>
</comment>
<keyword evidence="4" id="KW-0547">Nucleotide-binding</keyword>
<dbReference type="NCBIfam" id="TIGR00231">
    <property type="entry name" value="small_GTP"/>
    <property type="match status" value="1"/>
</dbReference>
<accession>A0A833HRC6</accession>
<dbReference type="OrthoDB" id="9804504at2"/>
<evidence type="ECO:0000256" key="6">
    <source>
        <dbReference type="ARBA" id="ARBA00023134"/>
    </source>
</evidence>
<evidence type="ECO:0000256" key="3">
    <source>
        <dbReference type="ARBA" id="ARBA00022490"/>
    </source>
</evidence>
<evidence type="ECO:0000259" key="9">
    <source>
        <dbReference type="PROSITE" id="PS51722"/>
    </source>
</evidence>
<dbReference type="InterPro" id="IPR027417">
    <property type="entry name" value="P-loop_NTPase"/>
</dbReference>
<dbReference type="PROSITE" id="PS00301">
    <property type="entry name" value="G_TR_1"/>
    <property type="match status" value="1"/>
</dbReference>
<dbReference type="Proteomes" id="UP000465601">
    <property type="component" value="Unassembled WGS sequence"/>
</dbReference>
<dbReference type="AlphaFoldDB" id="A0A833HRC6"/>
<evidence type="ECO:0000256" key="7">
    <source>
        <dbReference type="ARBA" id="ARBA00025526"/>
    </source>
</evidence>
<reference evidence="10 11" key="1">
    <citation type="submission" date="2019-10" db="EMBL/GenBank/DDBJ databases">
        <title>Alkaliphilus serpentinus sp. nov. and Alkaliphilus pronyensis sp. nov., two novel anaerobic alkaliphilic species isolated from the serpentinized-hosted hydrothermal field of the Prony Bay (New Caledonia).</title>
        <authorList>
            <person name="Postec A."/>
        </authorList>
    </citation>
    <scope>NUCLEOTIDE SEQUENCE [LARGE SCALE GENOMIC DNA]</scope>
    <source>
        <strain evidence="10 11">LacT</strain>
    </source>
</reference>
<comment type="caution">
    <text evidence="10">The sequence shown here is derived from an EMBL/GenBank/DDBJ whole genome shotgun (WGS) entry which is preliminary data.</text>
</comment>
<feature type="domain" description="Tr-type G" evidence="9">
    <location>
        <begin position="1"/>
        <end position="174"/>
    </location>
</feature>
<dbReference type="InterPro" id="IPR050055">
    <property type="entry name" value="EF-Tu_GTPase"/>
</dbReference>
<dbReference type="CDD" id="cd15491">
    <property type="entry name" value="selB_III"/>
    <property type="match status" value="1"/>
</dbReference>
<dbReference type="InterPro" id="IPR036388">
    <property type="entry name" value="WH-like_DNA-bd_sf"/>
</dbReference>
<gene>
    <name evidence="10" type="primary">selB</name>
    <name evidence="10" type="ORF">F8153_00720</name>
</gene>
<dbReference type="SUPFAM" id="SSF46785">
    <property type="entry name" value="Winged helix' DNA-binding domain"/>
    <property type="match status" value="2"/>
</dbReference>
<dbReference type="GO" id="GO:0005525">
    <property type="term" value="F:GTP binding"/>
    <property type="evidence" value="ECO:0007669"/>
    <property type="project" value="UniProtKB-KW"/>
</dbReference>
<proteinExistence type="predicted"/>
<dbReference type="InterPro" id="IPR036390">
    <property type="entry name" value="WH_DNA-bd_sf"/>
</dbReference>
<dbReference type="GO" id="GO:0003746">
    <property type="term" value="F:translation elongation factor activity"/>
    <property type="evidence" value="ECO:0007669"/>
    <property type="project" value="UniProtKB-KW"/>
</dbReference>
<dbReference type="Pfam" id="PF25461">
    <property type="entry name" value="Beta-barrel_SelB"/>
    <property type="match status" value="1"/>
</dbReference>
<dbReference type="PANTHER" id="PTHR43721">
    <property type="entry name" value="ELONGATION FACTOR TU-RELATED"/>
    <property type="match status" value="1"/>
</dbReference>
<sequence>MKNIVIGTAGHIDHGKTTLIKALTGRDTDRLKEEKKRGISIDLGFTHFDLPSGKRAGIIDVPGHEKFIRNMLAGVGGMDIVMLVVAADEGVMPQTKEHLDILNMINIKKGIIVVTKIGLVDEEWLQLIQEDIRSKVQDTFLEDSEMILVDSVKGIGVDKLIALIDNLADETESRDINSPVRMPIDRVFSITGFGTVVTGTLMEGKITVEDTLEILPEEVKVRVRNIQVHGKSVETAYAGQRVAINLANIKKEDIERGQVLAQINSMENTLMMDGRINVLRDYERILSNRDRVRLYYGSTEVLARVVLLNKEEVKAGETALIQLRLEETAAVKKGDRIIMIHYSPMETIGGFIVIDGNPKKHKAFDEKVIKELELKEKASPEDILEKQIERYSKDYPDISFLAKALSQQPEEILLLIEELANKKKVVRLDNNFVIHIKSFEKLKEDATKLLKDYHSKNPLKTGIQKEEFKNKIFPKGKGKVVDSIMELMDGDFIEIKEKFVSLKGFEVILNDSQQLIKSKLEEIYLSNPFSPPKLEDALKTLKYNSKDIQQVVEAMLGNELIRLNQEVLIHKKVLIDAKEKLISFIENKGSITLADYRDVLDTSRKYAVALLEYFDSNKVTKRAGDERILY</sequence>
<keyword evidence="10" id="KW-0251">Elongation factor</keyword>
<keyword evidence="3" id="KW-0963">Cytoplasm</keyword>
<protein>
    <recommendedName>
        <fullName evidence="2">Selenocysteine-specific elongation factor</fullName>
    </recommendedName>
    <alternativeName>
        <fullName evidence="8">SelB translation factor</fullName>
    </alternativeName>
</protein>
<evidence type="ECO:0000256" key="1">
    <source>
        <dbReference type="ARBA" id="ARBA00004496"/>
    </source>
</evidence>
<dbReference type="InterPro" id="IPR004535">
    <property type="entry name" value="Transl_elong_SelB"/>
</dbReference>
<dbReference type="GO" id="GO:0003924">
    <property type="term" value="F:GTPase activity"/>
    <property type="evidence" value="ECO:0007669"/>
    <property type="project" value="InterPro"/>
</dbReference>
<dbReference type="SUPFAM" id="SSF50465">
    <property type="entry name" value="EF-Tu/eEF-1alpha/eIF2-gamma C-terminal domain"/>
    <property type="match status" value="1"/>
</dbReference>
<dbReference type="GO" id="GO:0001514">
    <property type="term" value="P:selenocysteine incorporation"/>
    <property type="evidence" value="ECO:0007669"/>
    <property type="project" value="InterPro"/>
</dbReference>
<dbReference type="SUPFAM" id="SSF52540">
    <property type="entry name" value="P-loop containing nucleoside triphosphate hydrolases"/>
    <property type="match status" value="1"/>
</dbReference>
<dbReference type="Pfam" id="PF09106">
    <property type="entry name" value="WHD_2nd_SelB"/>
    <property type="match status" value="1"/>
</dbReference>